<dbReference type="Pfam" id="PF07654">
    <property type="entry name" value="C1-set"/>
    <property type="match status" value="1"/>
</dbReference>
<dbReference type="InterPro" id="IPR003599">
    <property type="entry name" value="Ig_sub"/>
</dbReference>
<dbReference type="InterPro" id="IPR003006">
    <property type="entry name" value="Ig/MHC_CS"/>
</dbReference>
<dbReference type="AlphaFoldDB" id="A0A401S1W2"/>
<dbReference type="PROSITE" id="PS00290">
    <property type="entry name" value="IG_MHC"/>
    <property type="match status" value="1"/>
</dbReference>
<accession>A0A401S1W2</accession>
<reference evidence="4 5" key="1">
    <citation type="journal article" date="2018" name="Nat. Ecol. Evol.">
        <title>Shark genomes provide insights into elasmobranch evolution and the origin of vertebrates.</title>
        <authorList>
            <person name="Hara Y"/>
            <person name="Yamaguchi K"/>
            <person name="Onimaru K"/>
            <person name="Kadota M"/>
            <person name="Koyanagi M"/>
            <person name="Keeley SD"/>
            <person name="Tatsumi K"/>
            <person name="Tanaka K"/>
            <person name="Motone F"/>
            <person name="Kageyama Y"/>
            <person name="Nozu R"/>
            <person name="Adachi N"/>
            <person name="Nishimura O"/>
            <person name="Nakagawa R"/>
            <person name="Tanegashima C"/>
            <person name="Kiyatake I"/>
            <person name="Matsumoto R"/>
            <person name="Murakumo K"/>
            <person name="Nishida K"/>
            <person name="Terakita A"/>
            <person name="Kuratani S"/>
            <person name="Sato K"/>
            <person name="Hyodo S Kuraku.S."/>
        </authorList>
    </citation>
    <scope>NUCLEOTIDE SEQUENCE [LARGE SCALE GENOMIC DNA]</scope>
</reference>
<dbReference type="CDD" id="cd00098">
    <property type="entry name" value="IgC1"/>
    <property type="match status" value="1"/>
</dbReference>
<name>A0A401S1W2_CHIPU</name>
<dbReference type="OrthoDB" id="9940220at2759"/>
<dbReference type="SMART" id="SM00407">
    <property type="entry name" value="IGc1"/>
    <property type="match status" value="1"/>
</dbReference>
<dbReference type="InterPro" id="IPR050160">
    <property type="entry name" value="MHC/Immunoglobulin"/>
</dbReference>
<dbReference type="Pfam" id="PF07686">
    <property type="entry name" value="V-set"/>
    <property type="match status" value="1"/>
</dbReference>
<dbReference type="PANTHER" id="PTHR19944">
    <property type="entry name" value="MHC CLASS II-RELATED"/>
    <property type="match status" value="1"/>
</dbReference>
<dbReference type="PROSITE" id="PS50835">
    <property type="entry name" value="IG_LIKE"/>
    <property type="match status" value="1"/>
</dbReference>
<feature type="chain" id="PRO_5019212445" description="Ig-like domain-containing protein" evidence="2">
    <location>
        <begin position="24"/>
        <end position="325"/>
    </location>
</feature>
<dbReference type="SUPFAM" id="SSF48726">
    <property type="entry name" value="Immunoglobulin"/>
    <property type="match status" value="2"/>
</dbReference>
<keyword evidence="1" id="KW-1133">Transmembrane helix</keyword>
<evidence type="ECO:0000256" key="1">
    <source>
        <dbReference type="SAM" id="Phobius"/>
    </source>
</evidence>
<dbReference type="EMBL" id="BEZZ01000056">
    <property type="protein sequence ID" value="GCC24401.1"/>
    <property type="molecule type" value="Genomic_DNA"/>
</dbReference>
<evidence type="ECO:0000313" key="4">
    <source>
        <dbReference type="EMBL" id="GCC24401.1"/>
    </source>
</evidence>
<dbReference type="OMA" id="TFVQVIA"/>
<gene>
    <name evidence="4" type="ORF">chiPu_0002801</name>
</gene>
<dbReference type="InterPro" id="IPR013106">
    <property type="entry name" value="Ig_V-set"/>
</dbReference>
<comment type="caution">
    <text evidence="4">The sequence shown here is derived from an EMBL/GenBank/DDBJ whole genome shotgun (WGS) entry which is preliminary data.</text>
</comment>
<keyword evidence="5" id="KW-1185">Reference proteome</keyword>
<dbReference type="InterPro" id="IPR007110">
    <property type="entry name" value="Ig-like_dom"/>
</dbReference>
<dbReference type="Proteomes" id="UP000287033">
    <property type="component" value="Unassembled WGS sequence"/>
</dbReference>
<keyword evidence="1" id="KW-0812">Transmembrane</keyword>
<evidence type="ECO:0000313" key="5">
    <source>
        <dbReference type="Proteomes" id="UP000287033"/>
    </source>
</evidence>
<dbReference type="InterPro" id="IPR003597">
    <property type="entry name" value="Ig_C1-set"/>
</dbReference>
<feature type="signal peptide" evidence="2">
    <location>
        <begin position="1"/>
        <end position="23"/>
    </location>
</feature>
<keyword evidence="1" id="KW-0472">Membrane</keyword>
<organism evidence="4 5">
    <name type="scientific">Chiloscyllium punctatum</name>
    <name type="common">Brownbanded bambooshark</name>
    <name type="synonym">Hemiscyllium punctatum</name>
    <dbReference type="NCBI Taxonomy" id="137246"/>
    <lineage>
        <taxon>Eukaryota</taxon>
        <taxon>Metazoa</taxon>
        <taxon>Chordata</taxon>
        <taxon>Craniata</taxon>
        <taxon>Vertebrata</taxon>
        <taxon>Chondrichthyes</taxon>
        <taxon>Elasmobranchii</taxon>
        <taxon>Galeomorphii</taxon>
        <taxon>Galeoidea</taxon>
        <taxon>Orectolobiformes</taxon>
        <taxon>Hemiscylliidae</taxon>
        <taxon>Chiloscyllium</taxon>
    </lineage>
</organism>
<dbReference type="SMART" id="SM00409">
    <property type="entry name" value="IG"/>
    <property type="match status" value="1"/>
</dbReference>
<keyword evidence="2" id="KW-0732">Signal</keyword>
<evidence type="ECO:0000259" key="3">
    <source>
        <dbReference type="PROSITE" id="PS50835"/>
    </source>
</evidence>
<feature type="transmembrane region" description="Helical" evidence="1">
    <location>
        <begin position="250"/>
        <end position="271"/>
    </location>
</feature>
<sequence>MSSSDNCFAKCILIMISLVLIYCEDHIFQTPGVLRAFVGESVSITFSNWSKHLKSERMHVSWWRSKQVENPVCSITYLNDSLIQSPLCDNRTSVILKLNAGVTHFIIQDLQMNDSDLYYCKIASYIPPPTIEIEGNKTSLIVEVPPMVEVTFLPQPENSCCVQLVCKAENFYPGGIQLRWRKERTEGSVWIDSKTTIASNNSNSATSYVNLSHWKAGDVYSCLVNHSMLQNPLIRNLTIPFDEQREVGAYLWWVLASLGLIPISVVVYLLLKRSKKEPEDNQTYVNIGTTLRTQIPVANQNCNRNSHSNYSFIRHFPLRIYENTF</sequence>
<dbReference type="InterPro" id="IPR013783">
    <property type="entry name" value="Ig-like_fold"/>
</dbReference>
<protein>
    <recommendedName>
        <fullName evidence="3">Ig-like domain-containing protein</fullName>
    </recommendedName>
</protein>
<feature type="domain" description="Ig-like" evidence="3">
    <location>
        <begin position="145"/>
        <end position="238"/>
    </location>
</feature>
<evidence type="ECO:0000256" key="2">
    <source>
        <dbReference type="SAM" id="SignalP"/>
    </source>
</evidence>
<proteinExistence type="predicted"/>
<dbReference type="Gene3D" id="2.60.40.10">
    <property type="entry name" value="Immunoglobulins"/>
    <property type="match status" value="2"/>
</dbReference>
<dbReference type="InterPro" id="IPR036179">
    <property type="entry name" value="Ig-like_dom_sf"/>
</dbReference>